<dbReference type="EMBL" id="CP003600">
    <property type="protein sequence ID" value="AFY94544.1"/>
    <property type="molecule type" value="Genomic_DNA"/>
</dbReference>
<accession>K9UK15</accession>
<organism evidence="1 2">
    <name type="scientific">Chamaesiphon minutus (strain ATCC 27169 / PCC 6605)</name>
    <dbReference type="NCBI Taxonomy" id="1173020"/>
    <lineage>
        <taxon>Bacteria</taxon>
        <taxon>Bacillati</taxon>
        <taxon>Cyanobacteriota</taxon>
        <taxon>Cyanophyceae</taxon>
        <taxon>Gomontiellales</taxon>
        <taxon>Chamaesiphonaceae</taxon>
        <taxon>Chamaesiphon</taxon>
    </lineage>
</organism>
<sequence length="82" mass="9239">MGNEFWILDCGLRLSLVGKPDGIERQRHIEREIVCVKTRQRIGNVLPLSQSPRSSLQLASQSHSISVANSRYLFDFVQDAIG</sequence>
<dbReference type="Proteomes" id="UP000010366">
    <property type="component" value="Chromosome"/>
</dbReference>
<dbReference type="KEGG" id="cmp:Cha6605_3555"/>
<protein>
    <submittedName>
        <fullName evidence="1">Uncharacterized protein</fullName>
    </submittedName>
</protein>
<dbReference type="AlphaFoldDB" id="K9UK15"/>
<evidence type="ECO:0000313" key="1">
    <source>
        <dbReference type="EMBL" id="AFY94544.1"/>
    </source>
</evidence>
<name>K9UK15_CHAP6</name>
<reference evidence="1 2" key="1">
    <citation type="submission" date="2012-05" db="EMBL/GenBank/DDBJ databases">
        <title>Finished chromosome of genome of Chamaesiphon sp. PCC 6605.</title>
        <authorList>
            <consortium name="US DOE Joint Genome Institute"/>
            <person name="Gugger M."/>
            <person name="Coursin T."/>
            <person name="Rippka R."/>
            <person name="Tandeau De Marsac N."/>
            <person name="Huntemann M."/>
            <person name="Wei C.-L."/>
            <person name="Han J."/>
            <person name="Detter J.C."/>
            <person name="Han C."/>
            <person name="Tapia R."/>
            <person name="Chen A."/>
            <person name="Kyrpides N."/>
            <person name="Mavromatis K."/>
            <person name="Markowitz V."/>
            <person name="Szeto E."/>
            <person name="Ivanova N."/>
            <person name="Pagani I."/>
            <person name="Pati A."/>
            <person name="Goodwin L."/>
            <person name="Nordberg H.P."/>
            <person name="Cantor M.N."/>
            <person name="Hua S.X."/>
            <person name="Woyke T."/>
            <person name="Kerfeld C.A."/>
        </authorList>
    </citation>
    <scope>NUCLEOTIDE SEQUENCE [LARGE SCALE GENOMIC DNA]</scope>
    <source>
        <strain evidence="2">ATCC 27169 / PCC 6605</strain>
    </source>
</reference>
<gene>
    <name evidence="1" type="ORF">Cha6605_3555</name>
</gene>
<keyword evidence="2" id="KW-1185">Reference proteome</keyword>
<proteinExistence type="predicted"/>
<evidence type="ECO:0000313" key="2">
    <source>
        <dbReference type="Proteomes" id="UP000010366"/>
    </source>
</evidence>
<dbReference type="HOGENOM" id="CLU_2552114_0_0_3"/>